<keyword evidence="4 6" id="KW-0687">Ribonucleoprotein</keyword>
<dbReference type="OrthoDB" id="9808307at2"/>
<comment type="subunit">
    <text evidence="6">Part of the ribosomal stalk of the 50S ribosomal subunit. The N-terminus interacts with L11 and the large rRNA to form the base of the stalk. The C-terminus forms an elongated spine to which L12 dimers bind in a sequential fashion forming a multimeric L10(L12)X complex.</text>
</comment>
<evidence type="ECO:0000313" key="8">
    <source>
        <dbReference type="Proteomes" id="UP000320623"/>
    </source>
</evidence>
<dbReference type="GO" id="GO:0005840">
    <property type="term" value="C:ribosome"/>
    <property type="evidence" value="ECO:0007669"/>
    <property type="project" value="UniProtKB-KW"/>
</dbReference>
<dbReference type="Pfam" id="PF00466">
    <property type="entry name" value="Ribosomal_L10"/>
    <property type="match status" value="1"/>
</dbReference>
<dbReference type="HAMAP" id="MF_00362">
    <property type="entry name" value="Ribosomal_uL10"/>
    <property type="match status" value="1"/>
</dbReference>
<reference evidence="8" key="1">
    <citation type="submission" date="2015-11" db="EMBL/GenBank/DDBJ databases">
        <authorList>
            <person name="Varghese N."/>
        </authorList>
    </citation>
    <scope>NUCLEOTIDE SEQUENCE [LARGE SCALE GENOMIC DNA]</scope>
</reference>
<name>A0A0S4MZ81_9BACT</name>
<dbReference type="Gene3D" id="6.10.250.290">
    <property type="match status" value="1"/>
</dbReference>
<evidence type="ECO:0000256" key="3">
    <source>
        <dbReference type="ARBA" id="ARBA00022980"/>
    </source>
</evidence>
<dbReference type="CDD" id="cd05797">
    <property type="entry name" value="Ribosomal_L10"/>
    <property type="match status" value="1"/>
</dbReference>
<dbReference type="InterPro" id="IPR022973">
    <property type="entry name" value="Ribosomal_uL10_bac"/>
</dbReference>
<dbReference type="STRING" id="1643428.GCA_001442855_00918"/>
<evidence type="ECO:0000256" key="6">
    <source>
        <dbReference type="HAMAP-Rule" id="MF_00362"/>
    </source>
</evidence>
<dbReference type="InterPro" id="IPR001790">
    <property type="entry name" value="Ribosomal_uL10"/>
</dbReference>
<evidence type="ECO:0000256" key="1">
    <source>
        <dbReference type="ARBA" id="ARBA00002633"/>
    </source>
</evidence>
<keyword evidence="3 6" id="KW-0689">Ribosomal protein</keyword>
<dbReference type="InterPro" id="IPR043141">
    <property type="entry name" value="Ribosomal_uL10-like_sf"/>
</dbReference>
<keyword evidence="6" id="KW-0699">rRNA-binding</keyword>
<sequence length="176" mass="19024">MKREEKAKVISEMAEKFSKAKGVVLADFTRMTVAEVNELRKELKSAGVEYKVAKNTLLRIAMQNVGGYDDLFRYLEGPTAVAIGYDDPITPVRLIKKVKGKIDKPSVKAIFIEGQVYDGSKLDELANLPSKADIIAGIIGSIASPASGIVFALNAVLSELVLVIDAIAKKLEEKGS</sequence>
<organism evidence="7 8">
    <name type="scientific">Candidatus Thermokryptus mobilis</name>
    <dbReference type="NCBI Taxonomy" id="1643428"/>
    <lineage>
        <taxon>Bacteria</taxon>
        <taxon>Pseudomonadati</taxon>
        <taxon>Candidatus Kryptoniota</taxon>
        <taxon>Candidatus Thermokryptus</taxon>
    </lineage>
</organism>
<keyword evidence="6" id="KW-0694">RNA-binding</keyword>
<keyword evidence="8" id="KW-1185">Reference proteome</keyword>
<dbReference type="GO" id="GO:0006412">
    <property type="term" value="P:translation"/>
    <property type="evidence" value="ECO:0007669"/>
    <property type="project" value="UniProtKB-UniRule"/>
</dbReference>
<evidence type="ECO:0000256" key="5">
    <source>
        <dbReference type="ARBA" id="ARBA00035202"/>
    </source>
</evidence>
<evidence type="ECO:0000313" key="7">
    <source>
        <dbReference type="EMBL" id="CUU04258.1"/>
    </source>
</evidence>
<dbReference type="Gene3D" id="3.30.70.1730">
    <property type="match status" value="1"/>
</dbReference>
<protein>
    <recommendedName>
        <fullName evidence="5 6">Large ribosomal subunit protein uL10</fullName>
    </recommendedName>
</protein>
<dbReference type="InterPro" id="IPR047865">
    <property type="entry name" value="Ribosomal_uL10_bac_type"/>
</dbReference>
<dbReference type="Proteomes" id="UP000320623">
    <property type="component" value="Unassembled WGS sequence"/>
</dbReference>
<gene>
    <name evidence="6" type="primary">rplJ</name>
    <name evidence="7" type="ORF">JGI1_00941</name>
</gene>
<proteinExistence type="inferred from homology"/>
<comment type="similarity">
    <text evidence="2 6">Belongs to the universal ribosomal protein uL10 family.</text>
</comment>
<dbReference type="GO" id="GO:0070180">
    <property type="term" value="F:large ribosomal subunit rRNA binding"/>
    <property type="evidence" value="ECO:0007669"/>
    <property type="project" value="UniProtKB-UniRule"/>
</dbReference>
<comment type="function">
    <text evidence="1 6">Forms part of the ribosomal stalk, playing a central role in the interaction of the ribosome with GTP-bound translation factors.</text>
</comment>
<dbReference type="SUPFAM" id="SSF160369">
    <property type="entry name" value="Ribosomal protein L10-like"/>
    <property type="match status" value="1"/>
</dbReference>
<evidence type="ECO:0000256" key="2">
    <source>
        <dbReference type="ARBA" id="ARBA00008889"/>
    </source>
</evidence>
<accession>A0A0S4MZ81</accession>
<dbReference type="PANTHER" id="PTHR11560">
    <property type="entry name" value="39S RIBOSOMAL PROTEIN L10, MITOCHONDRIAL"/>
    <property type="match status" value="1"/>
</dbReference>
<evidence type="ECO:0000256" key="4">
    <source>
        <dbReference type="ARBA" id="ARBA00023274"/>
    </source>
</evidence>
<dbReference type="RefSeq" id="WP_140944707.1">
    <property type="nucleotide sequence ID" value="NZ_FAOO01000005.1"/>
</dbReference>
<dbReference type="EMBL" id="FAOO01000005">
    <property type="protein sequence ID" value="CUU04258.1"/>
    <property type="molecule type" value="Genomic_DNA"/>
</dbReference>
<dbReference type="NCBIfam" id="NF000955">
    <property type="entry name" value="PRK00099.1-1"/>
    <property type="match status" value="1"/>
</dbReference>
<dbReference type="AlphaFoldDB" id="A0A0S4MZ81"/>
<dbReference type="GO" id="GO:1990904">
    <property type="term" value="C:ribonucleoprotein complex"/>
    <property type="evidence" value="ECO:0007669"/>
    <property type="project" value="UniProtKB-KW"/>
</dbReference>